<feature type="transmembrane region" description="Helical" evidence="1">
    <location>
        <begin position="47"/>
        <end position="65"/>
    </location>
</feature>
<keyword evidence="3" id="KW-1185">Reference proteome</keyword>
<keyword evidence="1" id="KW-0472">Membrane</keyword>
<evidence type="ECO:0000313" key="3">
    <source>
        <dbReference type="Proteomes" id="UP000799324"/>
    </source>
</evidence>
<proteinExistence type="predicted"/>
<dbReference type="EMBL" id="MU004323">
    <property type="protein sequence ID" value="KAF2657670.1"/>
    <property type="molecule type" value="Genomic_DNA"/>
</dbReference>
<accession>A0A6A6TCY3</accession>
<name>A0A6A6TCY3_9PLEO</name>
<protein>
    <submittedName>
        <fullName evidence="2">Uncharacterized protein</fullName>
    </submittedName>
</protein>
<dbReference type="Proteomes" id="UP000799324">
    <property type="component" value="Unassembled WGS sequence"/>
</dbReference>
<dbReference type="AlphaFoldDB" id="A0A6A6TCY3"/>
<keyword evidence="1" id="KW-0812">Transmembrane</keyword>
<gene>
    <name evidence="2" type="ORF">K491DRAFT_321421</name>
</gene>
<evidence type="ECO:0000313" key="2">
    <source>
        <dbReference type="EMBL" id="KAF2657670.1"/>
    </source>
</evidence>
<reference evidence="2" key="1">
    <citation type="journal article" date="2020" name="Stud. Mycol.">
        <title>101 Dothideomycetes genomes: a test case for predicting lifestyles and emergence of pathogens.</title>
        <authorList>
            <person name="Haridas S."/>
            <person name="Albert R."/>
            <person name="Binder M."/>
            <person name="Bloem J."/>
            <person name="Labutti K."/>
            <person name="Salamov A."/>
            <person name="Andreopoulos B."/>
            <person name="Baker S."/>
            <person name="Barry K."/>
            <person name="Bills G."/>
            <person name="Bluhm B."/>
            <person name="Cannon C."/>
            <person name="Castanera R."/>
            <person name="Culley D."/>
            <person name="Daum C."/>
            <person name="Ezra D."/>
            <person name="Gonzalez J."/>
            <person name="Henrissat B."/>
            <person name="Kuo A."/>
            <person name="Liang C."/>
            <person name="Lipzen A."/>
            <person name="Lutzoni F."/>
            <person name="Magnuson J."/>
            <person name="Mondo S."/>
            <person name="Nolan M."/>
            <person name="Ohm R."/>
            <person name="Pangilinan J."/>
            <person name="Park H.-J."/>
            <person name="Ramirez L."/>
            <person name="Alfaro M."/>
            <person name="Sun H."/>
            <person name="Tritt A."/>
            <person name="Yoshinaga Y."/>
            <person name="Zwiers L.-H."/>
            <person name="Turgeon B."/>
            <person name="Goodwin S."/>
            <person name="Spatafora J."/>
            <person name="Crous P."/>
            <person name="Grigoriev I."/>
        </authorList>
    </citation>
    <scope>NUCLEOTIDE SEQUENCE</scope>
    <source>
        <strain evidence="2">CBS 122681</strain>
    </source>
</reference>
<sequence>MIRPLSLNTPWHSSCHDCSIALCLRLHSVRCRTVGKRLAKHQDSRLPYHWIATAALIGFVLACVAERTPNPKRRCARPL</sequence>
<keyword evidence="1" id="KW-1133">Transmembrane helix</keyword>
<organism evidence="2 3">
    <name type="scientific">Lophiostoma macrostomum CBS 122681</name>
    <dbReference type="NCBI Taxonomy" id="1314788"/>
    <lineage>
        <taxon>Eukaryota</taxon>
        <taxon>Fungi</taxon>
        <taxon>Dikarya</taxon>
        <taxon>Ascomycota</taxon>
        <taxon>Pezizomycotina</taxon>
        <taxon>Dothideomycetes</taxon>
        <taxon>Pleosporomycetidae</taxon>
        <taxon>Pleosporales</taxon>
        <taxon>Lophiostomataceae</taxon>
        <taxon>Lophiostoma</taxon>
    </lineage>
</organism>
<evidence type="ECO:0000256" key="1">
    <source>
        <dbReference type="SAM" id="Phobius"/>
    </source>
</evidence>